<name>A0A4Z2G0H1_9TELE</name>
<evidence type="ECO:0000256" key="1">
    <source>
        <dbReference type="SAM" id="MobiDB-lite"/>
    </source>
</evidence>
<evidence type="ECO:0000313" key="2">
    <source>
        <dbReference type="EMBL" id="TNN46324.1"/>
    </source>
</evidence>
<proteinExistence type="predicted"/>
<feature type="region of interest" description="Disordered" evidence="1">
    <location>
        <begin position="1"/>
        <end position="30"/>
    </location>
</feature>
<gene>
    <name evidence="2" type="ORF">EYF80_043473</name>
</gene>
<feature type="compositionally biased region" description="Low complexity" evidence="1">
    <location>
        <begin position="6"/>
        <end position="15"/>
    </location>
</feature>
<accession>A0A4Z2G0H1</accession>
<sequence>METSRRSGTGSPRSTADVLSVDPVSRRGPPWKLSIQSEAASITGATLDTHVHVSLDGGAASTSSSTSKLPLASPDSRTIRISYSPNRIRALSGSSVRSRYSSAVLFTDSWPFWLRFWISNSVSGLRGGQLFAGHPGVGQGEGAGLGVASHPEGVLRRVSALGPQREQLVEALDILLRMVQLYAQATTVFSEFRHSHMRQLNAAFKCICDI</sequence>
<dbReference type="EMBL" id="SRLO01000795">
    <property type="protein sequence ID" value="TNN46324.1"/>
    <property type="molecule type" value="Genomic_DNA"/>
</dbReference>
<reference evidence="2 3" key="1">
    <citation type="submission" date="2019-03" db="EMBL/GenBank/DDBJ databases">
        <title>First draft genome of Liparis tanakae, snailfish: a comprehensive survey of snailfish specific genes.</title>
        <authorList>
            <person name="Kim W."/>
            <person name="Song I."/>
            <person name="Jeong J.-H."/>
            <person name="Kim D."/>
            <person name="Kim S."/>
            <person name="Ryu S."/>
            <person name="Song J.Y."/>
            <person name="Lee S.K."/>
        </authorList>
    </citation>
    <scope>NUCLEOTIDE SEQUENCE [LARGE SCALE GENOMIC DNA]</scope>
    <source>
        <tissue evidence="2">Muscle</tissue>
    </source>
</reference>
<comment type="caution">
    <text evidence="2">The sequence shown here is derived from an EMBL/GenBank/DDBJ whole genome shotgun (WGS) entry which is preliminary data.</text>
</comment>
<protein>
    <submittedName>
        <fullName evidence="2">Uncharacterized protein</fullName>
    </submittedName>
</protein>
<organism evidence="2 3">
    <name type="scientific">Liparis tanakae</name>
    <name type="common">Tanaka's snailfish</name>
    <dbReference type="NCBI Taxonomy" id="230148"/>
    <lineage>
        <taxon>Eukaryota</taxon>
        <taxon>Metazoa</taxon>
        <taxon>Chordata</taxon>
        <taxon>Craniata</taxon>
        <taxon>Vertebrata</taxon>
        <taxon>Euteleostomi</taxon>
        <taxon>Actinopterygii</taxon>
        <taxon>Neopterygii</taxon>
        <taxon>Teleostei</taxon>
        <taxon>Neoteleostei</taxon>
        <taxon>Acanthomorphata</taxon>
        <taxon>Eupercaria</taxon>
        <taxon>Perciformes</taxon>
        <taxon>Cottioidei</taxon>
        <taxon>Cottales</taxon>
        <taxon>Liparidae</taxon>
        <taxon>Liparis</taxon>
    </lineage>
</organism>
<evidence type="ECO:0000313" key="3">
    <source>
        <dbReference type="Proteomes" id="UP000314294"/>
    </source>
</evidence>
<dbReference type="Proteomes" id="UP000314294">
    <property type="component" value="Unassembled WGS sequence"/>
</dbReference>
<keyword evidence="3" id="KW-1185">Reference proteome</keyword>
<dbReference type="AlphaFoldDB" id="A0A4Z2G0H1"/>